<evidence type="ECO:0000256" key="4">
    <source>
        <dbReference type="ARBA" id="ARBA00023136"/>
    </source>
</evidence>
<dbReference type="EMBL" id="BSFQ01000005">
    <property type="protein sequence ID" value="GLL10527.1"/>
    <property type="molecule type" value="Genomic_DNA"/>
</dbReference>
<dbReference type="InterPro" id="IPR005828">
    <property type="entry name" value="MFS_sugar_transport-like"/>
</dbReference>
<sequence>MTLSGAHYKILVLVGVGHLFNIFEQLNVAYAGPILIQEWGLSQAANGALTTATYLGIAVGGTIAGILSDRFGRRQVFMANFLLFTLGALVAAFAPNYAILFLARILVGLGLGGEITLGFTVMAEMTPTQRRGAMVAALNVVASVGLLAASGVAALMFGPLLEFFGGSSYAWRWYFGVMVLPAFVFLWLRRYLPETPRYLLRRGRVAESNRILTLLSGGSLKGRADTEVREFIQGPEGVPARENEVKTRVRELFAGEVRRRTIIAALLWIGMAGGSVVYFISLPTILGQRGVSVDTSLLLATISNVAGVFGALAGVWAAHRFARRAVYIVTIGTMLAAALAMASVPNVALTLTFAIVISFMLQIMVGNHLAYMPELFPTRVRATGAGLTASVGTAASALAPLAGGALADSFGVMGPVLLLAGLFVVMIVTALFAPETAGKHLTEITAEESAHPGRASTVAQ</sequence>
<dbReference type="PANTHER" id="PTHR23508:SF10">
    <property type="entry name" value="CARBOXYLIC ACID TRANSPORTER PROTEIN HOMOLOG"/>
    <property type="match status" value="1"/>
</dbReference>
<accession>A0A9W6NVL3</accession>
<comment type="subcellular location">
    <subcellularLocation>
        <location evidence="1">Cell membrane</location>
        <topology evidence="1">Multi-pass membrane protein</topology>
    </subcellularLocation>
</comment>
<dbReference type="PROSITE" id="PS50850">
    <property type="entry name" value="MFS"/>
    <property type="match status" value="1"/>
</dbReference>
<dbReference type="InterPro" id="IPR036259">
    <property type="entry name" value="MFS_trans_sf"/>
</dbReference>
<proteinExistence type="predicted"/>
<evidence type="ECO:0000256" key="3">
    <source>
        <dbReference type="ARBA" id="ARBA00022989"/>
    </source>
</evidence>
<gene>
    <name evidence="7" type="ORF">GCM10017577_16670</name>
</gene>
<feature type="transmembrane region" description="Helical" evidence="5">
    <location>
        <begin position="76"/>
        <end position="95"/>
    </location>
</feature>
<dbReference type="RefSeq" id="WP_037040945.1">
    <property type="nucleotide sequence ID" value="NZ_BAAAUZ010000002.1"/>
</dbReference>
<evidence type="ECO:0000256" key="5">
    <source>
        <dbReference type="SAM" id="Phobius"/>
    </source>
</evidence>
<keyword evidence="8" id="KW-1185">Reference proteome</keyword>
<feature type="transmembrane region" description="Helical" evidence="5">
    <location>
        <begin position="101"/>
        <end position="123"/>
    </location>
</feature>
<evidence type="ECO:0000256" key="1">
    <source>
        <dbReference type="ARBA" id="ARBA00004651"/>
    </source>
</evidence>
<feature type="transmembrane region" description="Helical" evidence="5">
    <location>
        <begin position="262"/>
        <end position="285"/>
    </location>
</feature>
<feature type="transmembrane region" description="Helical" evidence="5">
    <location>
        <begin position="297"/>
        <end position="318"/>
    </location>
</feature>
<dbReference type="AlphaFoldDB" id="A0A9W6NVL3"/>
<keyword evidence="2 5" id="KW-0812">Transmembrane</keyword>
<feature type="transmembrane region" description="Helical" evidence="5">
    <location>
        <begin position="348"/>
        <end position="370"/>
    </location>
</feature>
<organism evidence="7 8">
    <name type="scientific">Pseudonocardia halophobica</name>
    <dbReference type="NCBI Taxonomy" id="29401"/>
    <lineage>
        <taxon>Bacteria</taxon>
        <taxon>Bacillati</taxon>
        <taxon>Actinomycetota</taxon>
        <taxon>Actinomycetes</taxon>
        <taxon>Pseudonocardiales</taxon>
        <taxon>Pseudonocardiaceae</taxon>
        <taxon>Pseudonocardia</taxon>
    </lineage>
</organism>
<keyword evidence="4 5" id="KW-0472">Membrane</keyword>
<dbReference type="SUPFAM" id="SSF103473">
    <property type="entry name" value="MFS general substrate transporter"/>
    <property type="match status" value="1"/>
</dbReference>
<comment type="caution">
    <text evidence="7">The sequence shown here is derived from an EMBL/GenBank/DDBJ whole genome shotgun (WGS) entry which is preliminary data.</text>
</comment>
<feature type="transmembrane region" description="Helical" evidence="5">
    <location>
        <begin position="382"/>
        <end position="406"/>
    </location>
</feature>
<feature type="transmembrane region" description="Helical" evidence="5">
    <location>
        <begin position="412"/>
        <end position="433"/>
    </location>
</feature>
<feature type="transmembrane region" description="Helical" evidence="5">
    <location>
        <begin position="47"/>
        <end position="67"/>
    </location>
</feature>
<reference evidence="7" key="2">
    <citation type="submission" date="2023-01" db="EMBL/GenBank/DDBJ databases">
        <authorList>
            <person name="Sun Q."/>
            <person name="Evtushenko L."/>
        </authorList>
    </citation>
    <scope>NUCLEOTIDE SEQUENCE</scope>
    <source>
        <strain evidence="7">VKM Ac-1069</strain>
    </source>
</reference>
<reference evidence="7" key="1">
    <citation type="journal article" date="2014" name="Int. J. Syst. Evol. Microbiol.">
        <title>Complete genome sequence of Corynebacterium casei LMG S-19264T (=DSM 44701T), isolated from a smear-ripened cheese.</title>
        <authorList>
            <consortium name="US DOE Joint Genome Institute (JGI-PGF)"/>
            <person name="Walter F."/>
            <person name="Albersmeier A."/>
            <person name="Kalinowski J."/>
            <person name="Ruckert C."/>
        </authorList>
    </citation>
    <scope>NUCLEOTIDE SEQUENCE</scope>
    <source>
        <strain evidence="7">VKM Ac-1069</strain>
    </source>
</reference>
<dbReference type="PROSITE" id="PS00216">
    <property type="entry name" value="SUGAR_TRANSPORT_1"/>
    <property type="match status" value="1"/>
</dbReference>
<dbReference type="InterPro" id="IPR020846">
    <property type="entry name" value="MFS_dom"/>
</dbReference>
<dbReference type="Pfam" id="PF00083">
    <property type="entry name" value="Sugar_tr"/>
    <property type="match status" value="1"/>
</dbReference>
<evidence type="ECO:0000313" key="8">
    <source>
        <dbReference type="Proteomes" id="UP001143463"/>
    </source>
</evidence>
<protein>
    <submittedName>
        <fullName evidence="7">MFS transporter</fullName>
    </submittedName>
</protein>
<dbReference type="InterPro" id="IPR005829">
    <property type="entry name" value="Sugar_transporter_CS"/>
</dbReference>
<dbReference type="GO" id="GO:0005886">
    <property type="term" value="C:plasma membrane"/>
    <property type="evidence" value="ECO:0007669"/>
    <property type="project" value="UniProtKB-SubCell"/>
</dbReference>
<feature type="transmembrane region" description="Helical" evidence="5">
    <location>
        <begin position="135"/>
        <end position="161"/>
    </location>
</feature>
<dbReference type="Gene3D" id="1.20.1250.20">
    <property type="entry name" value="MFS general substrate transporter like domains"/>
    <property type="match status" value="1"/>
</dbReference>
<feature type="transmembrane region" description="Helical" evidence="5">
    <location>
        <begin position="173"/>
        <end position="192"/>
    </location>
</feature>
<evidence type="ECO:0000313" key="7">
    <source>
        <dbReference type="EMBL" id="GLL10527.1"/>
    </source>
</evidence>
<dbReference type="Proteomes" id="UP001143463">
    <property type="component" value="Unassembled WGS sequence"/>
</dbReference>
<keyword evidence="3 5" id="KW-1133">Transmembrane helix</keyword>
<feature type="domain" description="Major facilitator superfamily (MFS) profile" evidence="6">
    <location>
        <begin position="10"/>
        <end position="438"/>
    </location>
</feature>
<feature type="transmembrane region" description="Helical" evidence="5">
    <location>
        <begin position="325"/>
        <end position="342"/>
    </location>
</feature>
<evidence type="ECO:0000259" key="6">
    <source>
        <dbReference type="PROSITE" id="PS50850"/>
    </source>
</evidence>
<dbReference type="GO" id="GO:0046943">
    <property type="term" value="F:carboxylic acid transmembrane transporter activity"/>
    <property type="evidence" value="ECO:0007669"/>
    <property type="project" value="TreeGrafter"/>
</dbReference>
<evidence type="ECO:0000256" key="2">
    <source>
        <dbReference type="ARBA" id="ARBA00022692"/>
    </source>
</evidence>
<dbReference type="PANTHER" id="PTHR23508">
    <property type="entry name" value="CARBOXYLIC ACID TRANSPORTER PROTEIN HOMOLOG"/>
    <property type="match status" value="1"/>
</dbReference>
<name>A0A9W6NVL3_9PSEU</name>